<dbReference type="NCBIfam" id="TIGR01958">
    <property type="entry name" value="nuoE_fam"/>
    <property type="match status" value="1"/>
</dbReference>
<evidence type="ECO:0000313" key="7">
    <source>
        <dbReference type="EMBL" id="MFD2573373.1"/>
    </source>
</evidence>
<sequence length="166" mass="18901">MTTETNNTIQFTPERLVKAQAIIARYPEGRQKSALLPLLHLLQEQEGWTSPEGMDYVARLLDIQPIEVYEVATFYTMYHVQPVGKHVIEYCRTGPCCLMGAEEVLSHLKQRLGIDTGQTTVDGQFTLKEVECLAACGMGPVFQIREKYYMNLTNERVDEIIDELSK</sequence>
<dbReference type="RefSeq" id="WP_381525970.1">
    <property type="nucleotide sequence ID" value="NZ_JBHULN010000017.1"/>
</dbReference>
<dbReference type="NCBIfam" id="NF005722">
    <property type="entry name" value="PRK07539.1-2"/>
    <property type="match status" value="1"/>
</dbReference>
<accession>A0ABW5MAU8</accession>
<dbReference type="CDD" id="cd03064">
    <property type="entry name" value="TRX_Fd_NuoE"/>
    <property type="match status" value="1"/>
</dbReference>
<evidence type="ECO:0000256" key="3">
    <source>
        <dbReference type="ARBA" id="ARBA00022723"/>
    </source>
</evidence>
<keyword evidence="2" id="KW-0001">2Fe-2S</keyword>
<dbReference type="GO" id="GO:0050136">
    <property type="term" value="F:NADH dehydrogenase (quinone) (non-electrogenic) activity"/>
    <property type="evidence" value="ECO:0007669"/>
    <property type="project" value="UniProtKB-EC"/>
</dbReference>
<dbReference type="SUPFAM" id="SSF52833">
    <property type="entry name" value="Thioredoxin-like"/>
    <property type="match status" value="1"/>
</dbReference>
<protein>
    <submittedName>
        <fullName evidence="7">NADH-quinone oxidoreductase subunit NuoE</fullName>
        <ecNumber evidence="7">1.6.5.9</ecNumber>
    </submittedName>
</protein>
<keyword evidence="3" id="KW-0479">Metal-binding</keyword>
<name>A0ABW5MAU8_9BACT</name>
<keyword evidence="5" id="KW-0411">Iron-sulfur</keyword>
<proteinExistence type="inferred from homology"/>
<organism evidence="7 8">
    <name type="scientific">Spirosoma soli</name>
    <dbReference type="NCBI Taxonomy" id="1770529"/>
    <lineage>
        <taxon>Bacteria</taxon>
        <taxon>Pseudomonadati</taxon>
        <taxon>Bacteroidota</taxon>
        <taxon>Cytophagia</taxon>
        <taxon>Cytophagales</taxon>
        <taxon>Cytophagaceae</taxon>
        <taxon>Spirosoma</taxon>
    </lineage>
</organism>
<dbReference type="Pfam" id="PF01257">
    <property type="entry name" value="2Fe-2S_thioredx"/>
    <property type="match status" value="1"/>
</dbReference>
<dbReference type="InterPro" id="IPR002023">
    <property type="entry name" value="NuoE-like"/>
</dbReference>
<keyword evidence="7" id="KW-0560">Oxidoreductase</keyword>
<dbReference type="EMBL" id="JBHULN010000017">
    <property type="protein sequence ID" value="MFD2573373.1"/>
    <property type="molecule type" value="Genomic_DNA"/>
</dbReference>
<reference evidence="8" key="1">
    <citation type="journal article" date="2019" name="Int. J. Syst. Evol. Microbiol.">
        <title>The Global Catalogue of Microorganisms (GCM) 10K type strain sequencing project: providing services to taxonomists for standard genome sequencing and annotation.</title>
        <authorList>
            <consortium name="The Broad Institute Genomics Platform"/>
            <consortium name="The Broad Institute Genome Sequencing Center for Infectious Disease"/>
            <person name="Wu L."/>
            <person name="Ma J."/>
        </authorList>
    </citation>
    <scope>NUCLEOTIDE SEQUENCE [LARGE SCALE GENOMIC DNA]</scope>
    <source>
        <strain evidence="8">KCTC 42805</strain>
    </source>
</reference>
<comment type="caution">
    <text evidence="7">The sequence shown here is derived from an EMBL/GenBank/DDBJ whole genome shotgun (WGS) entry which is preliminary data.</text>
</comment>
<dbReference type="Proteomes" id="UP001597469">
    <property type="component" value="Unassembled WGS sequence"/>
</dbReference>
<evidence type="ECO:0000256" key="6">
    <source>
        <dbReference type="ARBA" id="ARBA00034078"/>
    </source>
</evidence>
<dbReference type="EC" id="1.6.5.9" evidence="7"/>
<evidence type="ECO:0000313" key="8">
    <source>
        <dbReference type="Proteomes" id="UP001597469"/>
    </source>
</evidence>
<dbReference type="PANTHER" id="PTHR10371:SF3">
    <property type="entry name" value="NADH DEHYDROGENASE [UBIQUINONE] FLAVOPROTEIN 2, MITOCHONDRIAL"/>
    <property type="match status" value="1"/>
</dbReference>
<comment type="similarity">
    <text evidence="1">Belongs to the complex I 24 kDa subunit family.</text>
</comment>
<dbReference type="Gene3D" id="1.10.10.1590">
    <property type="entry name" value="NADH-quinone oxidoreductase subunit E"/>
    <property type="match status" value="1"/>
</dbReference>
<evidence type="ECO:0000256" key="4">
    <source>
        <dbReference type="ARBA" id="ARBA00023004"/>
    </source>
</evidence>
<dbReference type="InterPro" id="IPR041921">
    <property type="entry name" value="NuoE_N"/>
</dbReference>
<dbReference type="PANTHER" id="PTHR10371">
    <property type="entry name" value="NADH DEHYDROGENASE UBIQUINONE FLAVOPROTEIN 2, MITOCHONDRIAL"/>
    <property type="match status" value="1"/>
</dbReference>
<dbReference type="PROSITE" id="PS01099">
    <property type="entry name" value="COMPLEX1_24K"/>
    <property type="match status" value="1"/>
</dbReference>
<keyword evidence="8" id="KW-1185">Reference proteome</keyword>
<dbReference type="Gene3D" id="3.40.30.10">
    <property type="entry name" value="Glutaredoxin"/>
    <property type="match status" value="1"/>
</dbReference>
<comment type="cofactor">
    <cofactor evidence="6">
        <name>[2Fe-2S] cluster</name>
        <dbReference type="ChEBI" id="CHEBI:190135"/>
    </cofactor>
</comment>
<dbReference type="InterPro" id="IPR042128">
    <property type="entry name" value="NuoE_dom"/>
</dbReference>
<keyword evidence="4" id="KW-0408">Iron</keyword>
<evidence type="ECO:0000256" key="5">
    <source>
        <dbReference type="ARBA" id="ARBA00023014"/>
    </source>
</evidence>
<dbReference type="PIRSF" id="PIRSF000216">
    <property type="entry name" value="NADH_DH_24kDa"/>
    <property type="match status" value="1"/>
</dbReference>
<dbReference type="InterPro" id="IPR036249">
    <property type="entry name" value="Thioredoxin-like_sf"/>
</dbReference>
<evidence type="ECO:0000256" key="2">
    <source>
        <dbReference type="ARBA" id="ARBA00022714"/>
    </source>
</evidence>
<gene>
    <name evidence="7" type="primary">nuoE</name>
    <name evidence="7" type="ORF">ACFSUS_22215</name>
</gene>
<evidence type="ECO:0000256" key="1">
    <source>
        <dbReference type="ARBA" id="ARBA00010643"/>
    </source>
</evidence>